<feature type="compositionally biased region" description="Acidic residues" evidence="1">
    <location>
        <begin position="111"/>
        <end position="124"/>
    </location>
</feature>
<feature type="region of interest" description="Disordered" evidence="1">
    <location>
        <begin position="108"/>
        <end position="147"/>
    </location>
</feature>
<accession>A0ABR2K3K5</accession>
<evidence type="ECO:0000313" key="3">
    <source>
        <dbReference type="Proteomes" id="UP001470230"/>
    </source>
</evidence>
<evidence type="ECO:0000313" key="2">
    <source>
        <dbReference type="EMBL" id="KAK8885701.1"/>
    </source>
</evidence>
<name>A0ABR2K3K5_9EUKA</name>
<proteinExistence type="predicted"/>
<organism evidence="2 3">
    <name type="scientific">Tritrichomonas musculus</name>
    <dbReference type="NCBI Taxonomy" id="1915356"/>
    <lineage>
        <taxon>Eukaryota</taxon>
        <taxon>Metamonada</taxon>
        <taxon>Parabasalia</taxon>
        <taxon>Tritrichomonadida</taxon>
        <taxon>Tritrichomonadidae</taxon>
        <taxon>Tritrichomonas</taxon>
    </lineage>
</organism>
<reference evidence="2 3" key="1">
    <citation type="submission" date="2024-04" db="EMBL/GenBank/DDBJ databases">
        <title>Tritrichomonas musculus Genome.</title>
        <authorList>
            <person name="Alves-Ferreira E."/>
            <person name="Grigg M."/>
            <person name="Lorenzi H."/>
            <person name="Galac M."/>
        </authorList>
    </citation>
    <scope>NUCLEOTIDE SEQUENCE [LARGE SCALE GENOMIC DNA]</scope>
    <source>
        <strain evidence="2 3">EAF2021</strain>
    </source>
</reference>
<dbReference type="Proteomes" id="UP001470230">
    <property type="component" value="Unassembled WGS sequence"/>
</dbReference>
<protein>
    <recommendedName>
        <fullName evidence="4">DDE-1 domain-containing protein</fullName>
    </recommendedName>
</protein>
<evidence type="ECO:0000256" key="1">
    <source>
        <dbReference type="SAM" id="MobiDB-lite"/>
    </source>
</evidence>
<gene>
    <name evidence="2" type="ORF">M9Y10_041153</name>
</gene>
<dbReference type="EMBL" id="JAPFFF010000007">
    <property type="protein sequence ID" value="KAK8885701.1"/>
    <property type="molecule type" value="Genomic_DNA"/>
</dbReference>
<keyword evidence="3" id="KW-1185">Reference proteome</keyword>
<evidence type="ECO:0008006" key="4">
    <source>
        <dbReference type="Google" id="ProtNLM"/>
    </source>
</evidence>
<comment type="caution">
    <text evidence="2">The sequence shown here is derived from an EMBL/GenBank/DDBJ whole genome shotgun (WGS) entry which is preliminary data.</text>
</comment>
<sequence length="147" mass="16905">MILGCLATHKTPTILEKAFNLRFELIFIPANGTVFYQPLDRRIFGILKSKLRRFAGKEALSGKKRFEIITSHLLEAWEMIKGNEKALTSAWNIPGLFKLVEKKRSRFGKNDDDDFRIDSIEEEKEQISTGENDTEEEEQINATNAEN</sequence>